<dbReference type="PRINTS" id="PR01607">
    <property type="entry name" value="APYRASEFAMLY"/>
</dbReference>
<dbReference type="SUPFAM" id="SSF55816">
    <property type="entry name" value="5'-nucleotidase (syn. UDP-sugar hydrolase), C-terminal domain"/>
    <property type="match status" value="1"/>
</dbReference>
<comment type="similarity">
    <text evidence="2">Belongs to the 5'-nucleotidase family.</text>
</comment>
<keyword evidence="2" id="KW-0378">Hydrolase</keyword>
<proteinExistence type="inferred from homology"/>
<evidence type="ECO:0000256" key="1">
    <source>
        <dbReference type="ARBA" id="ARBA00022729"/>
    </source>
</evidence>
<evidence type="ECO:0000256" key="2">
    <source>
        <dbReference type="RuleBase" id="RU362119"/>
    </source>
</evidence>
<organism evidence="5 6">
    <name type="scientific">Fusobacterium ulcerans</name>
    <dbReference type="NCBI Taxonomy" id="861"/>
    <lineage>
        <taxon>Bacteria</taxon>
        <taxon>Fusobacteriati</taxon>
        <taxon>Fusobacteriota</taxon>
        <taxon>Fusobacteriia</taxon>
        <taxon>Fusobacteriales</taxon>
        <taxon>Fusobacteriaceae</taxon>
        <taxon>Fusobacterium</taxon>
    </lineage>
</organism>
<dbReference type="InterPro" id="IPR008334">
    <property type="entry name" value="5'-Nucleotdase_C"/>
</dbReference>
<dbReference type="EMBL" id="LS483487">
    <property type="protein sequence ID" value="SQJ12382.1"/>
    <property type="molecule type" value="Genomic_DNA"/>
</dbReference>
<dbReference type="InterPro" id="IPR004843">
    <property type="entry name" value="Calcineurin-like_PHP"/>
</dbReference>
<reference evidence="5 6" key="1">
    <citation type="submission" date="2018-06" db="EMBL/GenBank/DDBJ databases">
        <authorList>
            <consortium name="Pathogen Informatics"/>
            <person name="Doyle S."/>
        </authorList>
    </citation>
    <scope>NUCLEOTIDE SEQUENCE [LARGE SCALE GENOMIC DNA]</scope>
    <source>
        <strain evidence="5 6">NCTC12112</strain>
    </source>
</reference>
<sequence>MNIKKLAISFIAGTFLLAGCSSLQSNPDGKYELVVIHLNDVHGRAEEGNYNGMGYPKVASIINEYRKVLGQENVLYLDAGDNTHGTTFATLEKGESMIKLSNEMKLNAMTLGNHDFNYGMEQLYKLENLADFKFLTSNVLNKNGKPIGEKYIIKKIRGVKVGIFGLITPETMYKANPQIVKDLTFSGPIDTAKKITEELKGKGVQFIIAVTHLGDDPATKHEWQSIGLAEAVPAINLIVDGHSHTALKDKTVVNGVTIVQTGEYDKNLGIVKIDFDELAYGEKAIYPVLLSKAEVENGKDLSVKMELNEKFVAKDDAKIASLIYDIKERQEKIISEVIGKTPVLLEASRELVRTSETNLGNLVADAILEKSEADIAITSGGSIRSSIGAGDITVGNIISVLPFGNYVIVKELTGKQVWDMFENGFSKYPETDGRFPQFSGAVVTFNPKKPAGKRVEKITLKDGTSLDLNKTYKVASDDYIAVGGDEYNMFINAKTIANYPALSEIVIENIKKNGVTNLTTDNRLIRK</sequence>
<dbReference type="GO" id="GO:0009166">
    <property type="term" value="P:nucleotide catabolic process"/>
    <property type="evidence" value="ECO:0007669"/>
    <property type="project" value="InterPro"/>
</dbReference>
<dbReference type="SUPFAM" id="SSF56300">
    <property type="entry name" value="Metallo-dependent phosphatases"/>
    <property type="match status" value="1"/>
</dbReference>
<dbReference type="InterPro" id="IPR036907">
    <property type="entry name" value="5'-Nucleotdase_C_sf"/>
</dbReference>
<evidence type="ECO:0000313" key="5">
    <source>
        <dbReference type="EMBL" id="SQJ12382.1"/>
    </source>
</evidence>
<dbReference type="PANTHER" id="PTHR11575:SF24">
    <property type="entry name" value="5'-NUCLEOTIDASE"/>
    <property type="match status" value="1"/>
</dbReference>
<accession>A0AAX2JGF7</accession>
<feature type="domain" description="Calcineurin-like phosphoesterase" evidence="3">
    <location>
        <begin position="35"/>
        <end position="245"/>
    </location>
</feature>
<evidence type="ECO:0000259" key="4">
    <source>
        <dbReference type="Pfam" id="PF02872"/>
    </source>
</evidence>
<dbReference type="PANTHER" id="PTHR11575">
    <property type="entry name" value="5'-NUCLEOTIDASE-RELATED"/>
    <property type="match status" value="1"/>
</dbReference>
<feature type="domain" description="5'-Nucleotidase C-terminal" evidence="4">
    <location>
        <begin position="337"/>
        <end position="490"/>
    </location>
</feature>
<evidence type="ECO:0000259" key="3">
    <source>
        <dbReference type="Pfam" id="PF00149"/>
    </source>
</evidence>
<dbReference type="InterPro" id="IPR006179">
    <property type="entry name" value="5_nucleotidase/apyrase"/>
</dbReference>
<gene>
    <name evidence="5" type="primary">yfkN</name>
    <name evidence="5" type="ORF">NCTC12112_02696</name>
</gene>
<dbReference type="RefSeq" id="WP_005980612.1">
    <property type="nucleotide sequence ID" value="NZ_CABKNW010000005.1"/>
</dbReference>
<dbReference type="Pfam" id="PF00149">
    <property type="entry name" value="Metallophos"/>
    <property type="match status" value="1"/>
</dbReference>
<protein>
    <submittedName>
        <fullName evidence="5">Trifunctional nucleotide phosphoesterase protein YfkN</fullName>
    </submittedName>
</protein>
<evidence type="ECO:0000313" key="6">
    <source>
        <dbReference type="Proteomes" id="UP000249008"/>
    </source>
</evidence>
<dbReference type="Gene3D" id="3.60.21.10">
    <property type="match status" value="1"/>
</dbReference>
<dbReference type="Proteomes" id="UP000249008">
    <property type="component" value="Chromosome 1"/>
</dbReference>
<dbReference type="AlphaFoldDB" id="A0AAX2JGF7"/>
<dbReference type="GO" id="GO:0016787">
    <property type="term" value="F:hydrolase activity"/>
    <property type="evidence" value="ECO:0007669"/>
    <property type="project" value="UniProtKB-KW"/>
</dbReference>
<dbReference type="Gene3D" id="3.90.780.10">
    <property type="entry name" value="5'-Nucleotidase, C-terminal domain"/>
    <property type="match status" value="1"/>
</dbReference>
<keyword evidence="2" id="KW-0547">Nucleotide-binding</keyword>
<dbReference type="GeneID" id="78453972"/>
<dbReference type="KEGG" id="ful:C4N20_04065"/>
<dbReference type="Pfam" id="PF02872">
    <property type="entry name" value="5_nucleotid_C"/>
    <property type="match status" value="1"/>
</dbReference>
<keyword evidence="1" id="KW-0732">Signal</keyword>
<name>A0AAX2JGF7_9FUSO</name>
<dbReference type="GO" id="GO:0000166">
    <property type="term" value="F:nucleotide binding"/>
    <property type="evidence" value="ECO:0007669"/>
    <property type="project" value="UniProtKB-KW"/>
</dbReference>
<dbReference type="PROSITE" id="PS51257">
    <property type="entry name" value="PROKAR_LIPOPROTEIN"/>
    <property type="match status" value="1"/>
</dbReference>
<dbReference type="InterPro" id="IPR029052">
    <property type="entry name" value="Metallo-depent_PP-like"/>
</dbReference>